<protein>
    <submittedName>
        <fullName evidence="2">NAD(P)H-binding protein</fullName>
    </submittedName>
</protein>
<dbReference type="Proteomes" id="UP000824135">
    <property type="component" value="Unassembled WGS sequence"/>
</dbReference>
<dbReference type="AlphaFoldDB" id="A0A9D1Z6X1"/>
<dbReference type="PANTHER" id="PTHR43355">
    <property type="entry name" value="FLAVIN REDUCTASE (NADPH)"/>
    <property type="match status" value="1"/>
</dbReference>
<dbReference type="Pfam" id="PF13460">
    <property type="entry name" value="NAD_binding_10"/>
    <property type="match status" value="1"/>
</dbReference>
<accession>A0A9D1Z6X1</accession>
<reference evidence="2" key="2">
    <citation type="submission" date="2021-04" db="EMBL/GenBank/DDBJ databases">
        <authorList>
            <person name="Gilroy R."/>
        </authorList>
    </citation>
    <scope>NUCLEOTIDE SEQUENCE</scope>
    <source>
        <strain evidence="2">CHK199-9574</strain>
    </source>
</reference>
<name>A0A9D1Z6X1_9FIRM</name>
<proteinExistence type="predicted"/>
<dbReference type="InterPro" id="IPR051606">
    <property type="entry name" value="Polyketide_Oxido-like"/>
</dbReference>
<gene>
    <name evidence="2" type="ORF">H9728_03080</name>
</gene>
<feature type="domain" description="NAD(P)-binding" evidence="1">
    <location>
        <begin position="9"/>
        <end position="201"/>
    </location>
</feature>
<dbReference type="Gene3D" id="3.40.50.720">
    <property type="entry name" value="NAD(P)-binding Rossmann-like Domain"/>
    <property type="match status" value="1"/>
</dbReference>
<evidence type="ECO:0000313" key="2">
    <source>
        <dbReference type="EMBL" id="HIY78006.1"/>
    </source>
</evidence>
<dbReference type="SUPFAM" id="SSF51735">
    <property type="entry name" value="NAD(P)-binding Rossmann-fold domains"/>
    <property type="match status" value="1"/>
</dbReference>
<evidence type="ECO:0000259" key="1">
    <source>
        <dbReference type="Pfam" id="PF13460"/>
    </source>
</evidence>
<sequence>MLMNIALFGAQGELGALLLKKFLQNGDFVYVYTDTPDALKIDSTANYEIQRGSVSDESAMERTIAKGDAVVVCPDFFAYGKRKDRSTPVADGLEHILNVMKKTGKSRIFLTCAACGGQVGQNAMLRFFNKIVKAFMPHCYREADKVREVISSSGLDYTIFGFINPYLKKSDGGYSVCLGKEKVKAGVSAENLAQCIFDSVQKNAYSMEAPIVYNKKQE</sequence>
<reference evidence="2" key="1">
    <citation type="journal article" date="2021" name="PeerJ">
        <title>Extensive microbial diversity within the chicken gut microbiome revealed by metagenomics and culture.</title>
        <authorList>
            <person name="Gilroy R."/>
            <person name="Ravi A."/>
            <person name="Getino M."/>
            <person name="Pursley I."/>
            <person name="Horton D.L."/>
            <person name="Alikhan N.F."/>
            <person name="Baker D."/>
            <person name="Gharbi K."/>
            <person name="Hall N."/>
            <person name="Watson M."/>
            <person name="Adriaenssens E.M."/>
            <person name="Foster-Nyarko E."/>
            <person name="Jarju S."/>
            <person name="Secka A."/>
            <person name="Antonio M."/>
            <person name="Oren A."/>
            <person name="Chaudhuri R.R."/>
            <person name="La Ragione R."/>
            <person name="Hildebrand F."/>
            <person name="Pallen M.J."/>
        </authorList>
    </citation>
    <scope>NUCLEOTIDE SEQUENCE</scope>
    <source>
        <strain evidence="2">CHK199-9574</strain>
    </source>
</reference>
<dbReference type="EMBL" id="DXCO01000024">
    <property type="protein sequence ID" value="HIY78006.1"/>
    <property type="molecule type" value="Genomic_DNA"/>
</dbReference>
<dbReference type="PANTHER" id="PTHR43355:SF2">
    <property type="entry name" value="FLAVIN REDUCTASE (NADPH)"/>
    <property type="match status" value="1"/>
</dbReference>
<dbReference type="InterPro" id="IPR016040">
    <property type="entry name" value="NAD(P)-bd_dom"/>
</dbReference>
<organism evidence="2 3">
    <name type="scientific">Candidatus Borkfalkia excrementavium</name>
    <dbReference type="NCBI Taxonomy" id="2838505"/>
    <lineage>
        <taxon>Bacteria</taxon>
        <taxon>Bacillati</taxon>
        <taxon>Bacillota</taxon>
        <taxon>Clostridia</taxon>
        <taxon>Christensenellales</taxon>
        <taxon>Christensenellaceae</taxon>
        <taxon>Candidatus Borkfalkia</taxon>
    </lineage>
</organism>
<dbReference type="GO" id="GO:0016646">
    <property type="term" value="F:oxidoreductase activity, acting on the CH-NH group of donors, NAD or NADP as acceptor"/>
    <property type="evidence" value="ECO:0007669"/>
    <property type="project" value="TreeGrafter"/>
</dbReference>
<comment type="caution">
    <text evidence="2">The sequence shown here is derived from an EMBL/GenBank/DDBJ whole genome shotgun (WGS) entry which is preliminary data.</text>
</comment>
<dbReference type="InterPro" id="IPR036291">
    <property type="entry name" value="NAD(P)-bd_dom_sf"/>
</dbReference>
<evidence type="ECO:0000313" key="3">
    <source>
        <dbReference type="Proteomes" id="UP000824135"/>
    </source>
</evidence>